<dbReference type="RefSeq" id="WP_141641104.1">
    <property type="nucleotide sequence ID" value="NZ_VIFM01000010.1"/>
</dbReference>
<sequence>MLRIQLIVSLTLLVLSKPAAAEALSVVNVGAPAINCVFDTRCTLSVTDSSATIPLPGTSGTARLQTRTFTGATGAPAQGYYGYEYVVDLTNATGITHIPCVQSLRVSFGPVASFQYNGTGPTDQVYVVTSGGSGTIGLSSANKVGNEFTFTFATPVCAGGSPGTGKKSFFFGLASASAPTAVTAVIVSSGTSLSIGARAPIHDKCTSGVPLSPASDPCVSSVCTADAYCCSSSWDSRCVGEVRTVCGSLTCSESDGTCAHSLCTPGASLVNHCDSAKADCVSAICAVDPFCCSVSWDSLCVEKVGSVCGKNCE</sequence>
<evidence type="ECO:0000313" key="2">
    <source>
        <dbReference type="EMBL" id="TQF17255.1"/>
    </source>
</evidence>
<gene>
    <name evidence="2" type="ORF">FJV41_04220</name>
</gene>
<proteinExistence type="predicted"/>
<evidence type="ECO:0000256" key="1">
    <source>
        <dbReference type="SAM" id="SignalP"/>
    </source>
</evidence>
<reference evidence="2 3" key="1">
    <citation type="submission" date="2019-06" db="EMBL/GenBank/DDBJ databases">
        <authorList>
            <person name="Livingstone P."/>
            <person name="Whitworth D."/>
        </authorList>
    </citation>
    <scope>NUCLEOTIDE SEQUENCE [LARGE SCALE GENOMIC DNA]</scope>
    <source>
        <strain evidence="2 3">AM401</strain>
    </source>
</reference>
<accession>A0A540X7I9</accession>
<evidence type="ECO:0000313" key="3">
    <source>
        <dbReference type="Proteomes" id="UP000315369"/>
    </source>
</evidence>
<dbReference type="Proteomes" id="UP000315369">
    <property type="component" value="Unassembled WGS sequence"/>
</dbReference>
<keyword evidence="1" id="KW-0732">Signal</keyword>
<dbReference type="OrthoDB" id="5524485at2"/>
<evidence type="ECO:0008006" key="4">
    <source>
        <dbReference type="Google" id="ProtNLM"/>
    </source>
</evidence>
<dbReference type="EMBL" id="VIFM01000010">
    <property type="protein sequence ID" value="TQF17255.1"/>
    <property type="molecule type" value="Genomic_DNA"/>
</dbReference>
<feature type="chain" id="PRO_5022195081" description="Lipoprotein" evidence="1">
    <location>
        <begin position="22"/>
        <end position="313"/>
    </location>
</feature>
<dbReference type="AlphaFoldDB" id="A0A540X7I9"/>
<keyword evidence="3" id="KW-1185">Reference proteome</keyword>
<name>A0A540X7I9_9BACT</name>
<organism evidence="2 3">
    <name type="scientific">Myxococcus llanfairpwllgwyngyllgogerychwyrndrobwllllantysiliogogogochensis</name>
    <dbReference type="NCBI Taxonomy" id="2590453"/>
    <lineage>
        <taxon>Bacteria</taxon>
        <taxon>Pseudomonadati</taxon>
        <taxon>Myxococcota</taxon>
        <taxon>Myxococcia</taxon>
        <taxon>Myxococcales</taxon>
        <taxon>Cystobacterineae</taxon>
        <taxon>Myxococcaceae</taxon>
        <taxon>Myxococcus</taxon>
    </lineage>
</organism>
<protein>
    <recommendedName>
        <fullName evidence="4">Lipoprotein</fullName>
    </recommendedName>
</protein>
<comment type="caution">
    <text evidence="2">The sequence shown here is derived from an EMBL/GenBank/DDBJ whole genome shotgun (WGS) entry which is preliminary data.</text>
</comment>
<feature type="signal peptide" evidence="1">
    <location>
        <begin position="1"/>
        <end position="21"/>
    </location>
</feature>